<evidence type="ECO:0000256" key="5">
    <source>
        <dbReference type="ARBA" id="ARBA00022794"/>
    </source>
</evidence>
<evidence type="ECO:0000313" key="9">
    <source>
        <dbReference type="EMBL" id="KAL3273080.1"/>
    </source>
</evidence>
<evidence type="ECO:0000256" key="6">
    <source>
        <dbReference type="ARBA" id="ARBA00023212"/>
    </source>
</evidence>
<keyword evidence="10" id="KW-1185">Reference proteome</keyword>
<dbReference type="InterPro" id="IPR006594">
    <property type="entry name" value="LisH"/>
</dbReference>
<keyword evidence="5" id="KW-0970">Cilium biogenesis/degradation</keyword>
<dbReference type="PANTHER" id="PTHR15431:SF19">
    <property type="entry name" value="CENTROSOMAL PROTEIN 20-RELATED"/>
    <property type="match status" value="1"/>
</dbReference>
<evidence type="ECO:0000256" key="7">
    <source>
        <dbReference type="ARBA" id="ARBA00023273"/>
    </source>
</evidence>
<dbReference type="GO" id="GO:0030030">
    <property type="term" value="P:cell projection organization"/>
    <property type="evidence" value="ECO:0007669"/>
    <property type="project" value="UniProtKB-KW"/>
</dbReference>
<evidence type="ECO:0000256" key="2">
    <source>
        <dbReference type="ARBA" id="ARBA00004300"/>
    </source>
</evidence>
<protein>
    <recommendedName>
        <fullName evidence="8">FGFR1 oncogene partner (FOP) N-terminal dimerisation domain-containing protein</fullName>
    </recommendedName>
</protein>
<evidence type="ECO:0000256" key="4">
    <source>
        <dbReference type="ARBA" id="ARBA00022490"/>
    </source>
</evidence>
<dbReference type="SMART" id="SM00667">
    <property type="entry name" value="LisH"/>
    <property type="match status" value="1"/>
</dbReference>
<dbReference type="AlphaFoldDB" id="A0ABD2N3U2"/>
<keyword evidence="6" id="KW-0206">Cytoskeleton</keyword>
<gene>
    <name evidence="9" type="ORF">HHI36_014535</name>
</gene>
<comment type="subcellular location">
    <subcellularLocation>
        <location evidence="1">Cytoplasm</location>
        <location evidence="1">Cytoskeleton</location>
        <location evidence="1">Cilium basal body</location>
    </subcellularLocation>
    <subcellularLocation>
        <location evidence="2">Cytoplasm</location>
        <location evidence="2">Cytoskeleton</location>
        <location evidence="2">Microtubule organizing center</location>
        <location evidence="2">Centrosome</location>
    </subcellularLocation>
</comment>
<accession>A0ABD2N3U2</accession>
<dbReference type="Pfam" id="PF09398">
    <property type="entry name" value="FOP_dimer"/>
    <property type="match status" value="1"/>
</dbReference>
<reference evidence="9 10" key="1">
    <citation type="journal article" date="2021" name="BMC Biol.">
        <title>Horizontally acquired antibacterial genes associated with adaptive radiation of ladybird beetles.</title>
        <authorList>
            <person name="Li H.S."/>
            <person name="Tang X.F."/>
            <person name="Huang Y.H."/>
            <person name="Xu Z.Y."/>
            <person name="Chen M.L."/>
            <person name="Du X.Y."/>
            <person name="Qiu B.Y."/>
            <person name="Chen P.T."/>
            <person name="Zhang W."/>
            <person name="Slipinski A."/>
            <person name="Escalona H.E."/>
            <person name="Waterhouse R.M."/>
            <person name="Zwick A."/>
            <person name="Pang H."/>
        </authorList>
    </citation>
    <scope>NUCLEOTIDE SEQUENCE [LARGE SCALE GENOMIC DNA]</scope>
    <source>
        <strain evidence="9">SYSU2018</strain>
    </source>
</reference>
<dbReference type="PROSITE" id="PS50896">
    <property type="entry name" value="LISH"/>
    <property type="match status" value="1"/>
</dbReference>
<feature type="domain" description="FGFR1 oncogene partner (FOP) N-terminal dimerisation" evidence="8">
    <location>
        <begin position="53"/>
        <end position="116"/>
    </location>
</feature>
<keyword evidence="4" id="KW-0963">Cytoplasm</keyword>
<proteinExistence type="inferred from homology"/>
<organism evidence="9 10">
    <name type="scientific">Cryptolaemus montrouzieri</name>
    <dbReference type="NCBI Taxonomy" id="559131"/>
    <lineage>
        <taxon>Eukaryota</taxon>
        <taxon>Metazoa</taxon>
        <taxon>Ecdysozoa</taxon>
        <taxon>Arthropoda</taxon>
        <taxon>Hexapoda</taxon>
        <taxon>Insecta</taxon>
        <taxon>Pterygota</taxon>
        <taxon>Neoptera</taxon>
        <taxon>Endopterygota</taxon>
        <taxon>Coleoptera</taxon>
        <taxon>Polyphaga</taxon>
        <taxon>Cucujiformia</taxon>
        <taxon>Coccinelloidea</taxon>
        <taxon>Coccinellidae</taxon>
        <taxon>Scymninae</taxon>
        <taxon>Scymnini</taxon>
        <taxon>Cryptolaemus</taxon>
    </lineage>
</organism>
<evidence type="ECO:0000256" key="1">
    <source>
        <dbReference type="ARBA" id="ARBA00004120"/>
    </source>
</evidence>
<evidence type="ECO:0000256" key="3">
    <source>
        <dbReference type="ARBA" id="ARBA00005385"/>
    </source>
</evidence>
<dbReference type="EMBL" id="JABFTP020000062">
    <property type="protein sequence ID" value="KAL3273080.1"/>
    <property type="molecule type" value="Genomic_DNA"/>
</dbReference>
<comment type="caution">
    <text evidence="9">The sequence shown here is derived from an EMBL/GenBank/DDBJ whole genome shotgun (WGS) entry which is preliminary data.</text>
</comment>
<dbReference type="PANTHER" id="PTHR15431">
    <property type="entry name" value="FGFR1 ONCOGENE PARTNER/LISH DOMAIN-CONTAINING PROTEIN"/>
    <property type="match status" value="1"/>
</dbReference>
<evidence type="ECO:0000259" key="8">
    <source>
        <dbReference type="Pfam" id="PF09398"/>
    </source>
</evidence>
<comment type="similarity">
    <text evidence="3">Belongs to the CEP43 family.</text>
</comment>
<name>A0ABD2N3U2_9CUCU</name>
<dbReference type="Gene3D" id="1.20.960.40">
    <property type="match status" value="1"/>
</dbReference>
<dbReference type="GO" id="GO:0005813">
    <property type="term" value="C:centrosome"/>
    <property type="evidence" value="ECO:0007669"/>
    <property type="project" value="UniProtKB-SubCell"/>
</dbReference>
<dbReference type="InterPro" id="IPR018993">
    <property type="entry name" value="FOP_dimerisation-dom_N"/>
</dbReference>
<dbReference type="Proteomes" id="UP001516400">
    <property type="component" value="Unassembled WGS sequence"/>
</dbReference>
<sequence>MAEPTELDLLEAVKESLQNDGTLGKFKAELRAAVMSILNKNHVSNEPPKIPEETKLINELMREYMIWNGYLYSEQVFTAECGHSKDRLERDVLTTKLGVMDDVKTSKIPLFYYIVSAFQSQEKND</sequence>
<keyword evidence="7" id="KW-0966">Cell projection</keyword>
<evidence type="ECO:0000313" key="10">
    <source>
        <dbReference type="Proteomes" id="UP001516400"/>
    </source>
</evidence>